<dbReference type="Pfam" id="PF12038">
    <property type="entry name" value="QTMAN_N"/>
    <property type="match status" value="1"/>
</dbReference>
<dbReference type="Proteomes" id="UP001516400">
    <property type="component" value="Unassembled WGS sequence"/>
</dbReference>
<comment type="similarity">
    <text evidence="1">Belongs to the glycosyltransferase group 1 family. Glycosyltransferase 4 subfamily.</text>
</comment>
<dbReference type="EMBL" id="JABFTP020000165">
    <property type="protein sequence ID" value="KAL3284022.1"/>
    <property type="molecule type" value="Genomic_DNA"/>
</dbReference>
<evidence type="ECO:0000259" key="8">
    <source>
        <dbReference type="Pfam" id="PF12038"/>
    </source>
</evidence>
<evidence type="ECO:0000256" key="4">
    <source>
        <dbReference type="ARBA" id="ARBA00044517"/>
    </source>
</evidence>
<dbReference type="PANTHER" id="PTHR13615">
    <property type="entry name" value="GLYCOSYLTRANSFERASE-LIKE 1"/>
    <property type="match status" value="1"/>
</dbReference>
<accession>A0ABD2P049</accession>
<keyword evidence="2" id="KW-0328">Glycosyltransferase</keyword>
<sequence>MSNDHDDLLQLSGNVCKKGRCPKVLMIEPFFGGSHKALIDIIGKKLSSYTLVTLKPKKWHWRARCSALCLMNIIPEITTEKFLFCSSVLNLAELLGIRPDLNKLKNIIYFHENQLDYPVQEIKQRDIQYPYNQIMSCLAADEIIFNSCYNKDIFLSNIKKVIKMIPDYRPKDLDLVIAEKSRVLYFPIEFPICCRKIYKENDKLCIAWPHRWEFDKGPDDFFKVLFKLKSDGFQFELVVLGEVFTEVPKIMQQAKEILKNEIIHFGHEEVKNDYFSALSNCHVAVSTSKHEYFGVAMLEAVYCGCFPLVPRRLVYPEIYPDKCLFSDLEELYKRLAEYCDSPQTAIKNRNDLDLNIEQYSAENLVPQFLKIFDDVGVE</sequence>
<comment type="catalytic activity">
    <reaction evidence="6">
        <text>queuosine(34) in tRNA(Asp) + GDP-alpha-D-mannose = O-4''-alpha-D-mannosylqueuosine(34) in tRNA(Asp) + GDP + H(+)</text>
        <dbReference type="Rhea" id="RHEA:12885"/>
        <dbReference type="Rhea" id="RHEA-COMP:18572"/>
        <dbReference type="Rhea" id="RHEA-COMP:18581"/>
        <dbReference type="ChEBI" id="CHEBI:15378"/>
        <dbReference type="ChEBI" id="CHEBI:57527"/>
        <dbReference type="ChEBI" id="CHEBI:58189"/>
        <dbReference type="ChEBI" id="CHEBI:194431"/>
        <dbReference type="ChEBI" id="CHEBI:194442"/>
        <dbReference type="EC" id="2.4.1.110"/>
    </reaction>
    <physiologicalReaction direction="left-to-right" evidence="6">
        <dbReference type="Rhea" id="RHEA:12886"/>
    </physiologicalReaction>
</comment>
<proteinExistence type="inferred from homology"/>
<dbReference type="GO" id="GO:0016438">
    <property type="term" value="F:tRNA-queuosine(34) beta-mannosyltransferase activity"/>
    <property type="evidence" value="ECO:0007669"/>
    <property type="project" value="UniProtKB-EC"/>
</dbReference>
<feature type="domain" description="Glycosyl transferase family 1" evidence="7">
    <location>
        <begin position="200"/>
        <end position="318"/>
    </location>
</feature>
<dbReference type="InterPro" id="IPR001296">
    <property type="entry name" value="Glyco_trans_1"/>
</dbReference>
<feature type="domain" description="tRNA-queuosine alpha-mannosyltransferase N-terminal" evidence="8">
    <location>
        <begin position="23"/>
        <end position="188"/>
    </location>
</feature>
<gene>
    <name evidence="9" type="ORF">HHI36_018192</name>
</gene>
<protein>
    <recommendedName>
        <fullName evidence="5">tRNA-queuosine alpha-mannosyltransferase</fullName>
        <ecNumber evidence="4">2.4.1.110</ecNumber>
    </recommendedName>
</protein>
<dbReference type="EC" id="2.4.1.110" evidence="4"/>
<evidence type="ECO:0000313" key="9">
    <source>
        <dbReference type="EMBL" id="KAL3284022.1"/>
    </source>
</evidence>
<dbReference type="InterPro" id="IPR051862">
    <property type="entry name" value="GT-like_domain_containing_1"/>
</dbReference>
<evidence type="ECO:0000256" key="5">
    <source>
        <dbReference type="ARBA" id="ARBA00044539"/>
    </source>
</evidence>
<reference evidence="9 10" key="1">
    <citation type="journal article" date="2021" name="BMC Biol.">
        <title>Horizontally acquired antibacterial genes associated with adaptive radiation of ladybird beetles.</title>
        <authorList>
            <person name="Li H.S."/>
            <person name="Tang X.F."/>
            <person name="Huang Y.H."/>
            <person name="Xu Z.Y."/>
            <person name="Chen M.L."/>
            <person name="Du X.Y."/>
            <person name="Qiu B.Y."/>
            <person name="Chen P.T."/>
            <person name="Zhang W."/>
            <person name="Slipinski A."/>
            <person name="Escalona H.E."/>
            <person name="Waterhouse R.M."/>
            <person name="Zwick A."/>
            <person name="Pang H."/>
        </authorList>
    </citation>
    <scope>NUCLEOTIDE SEQUENCE [LARGE SCALE GENOMIC DNA]</scope>
    <source>
        <strain evidence="9">SYSU2018</strain>
    </source>
</reference>
<dbReference type="PANTHER" id="PTHR13615:SF3">
    <property type="entry name" value="GLYCOSYLTRANSFERASE-LIKE DOMAIN-CONTAINING PROTEIN 1"/>
    <property type="match status" value="1"/>
</dbReference>
<evidence type="ECO:0000256" key="1">
    <source>
        <dbReference type="ARBA" id="ARBA00009481"/>
    </source>
</evidence>
<evidence type="ECO:0000256" key="2">
    <source>
        <dbReference type="ARBA" id="ARBA00022676"/>
    </source>
</evidence>
<dbReference type="Pfam" id="PF00534">
    <property type="entry name" value="Glycos_transf_1"/>
    <property type="match status" value="1"/>
</dbReference>
<organism evidence="9 10">
    <name type="scientific">Cryptolaemus montrouzieri</name>
    <dbReference type="NCBI Taxonomy" id="559131"/>
    <lineage>
        <taxon>Eukaryota</taxon>
        <taxon>Metazoa</taxon>
        <taxon>Ecdysozoa</taxon>
        <taxon>Arthropoda</taxon>
        <taxon>Hexapoda</taxon>
        <taxon>Insecta</taxon>
        <taxon>Pterygota</taxon>
        <taxon>Neoptera</taxon>
        <taxon>Endopterygota</taxon>
        <taxon>Coleoptera</taxon>
        <taxon>Polyphaga</taxon>
        <taxon>Cucujiformia</taxon>
        <taxon>Coccinelloidea</taxon>
        <taxon>Coccinellidae</taxon>
        <taxon>Scymninae</taxon>
        <taxon>Scymnini</taxon>
        <taxon>Cryptolaemus</taxon>
    </lineage>
</organism>
<dbReference type="CDD" id="cd01635">
    <property type="entry name" value="Glycosyltransferase_GTB-type"/>
    <property type="match status" value="1"/>
</dbReference>
<dbReference type="AlphaFoldDB" id="A0ABD2P049"/>
<dbReference type="SUPFAM" id="SSF53756">
    <property type="entry name" value="UDP-Glycosyltransferase/glycogen phosphorylase"/>
    <property type="match status" value="1"/>
</dbReference>
<keyword evidence="3" id="KW-0808">Transferase</keyword>
<dbReference type="InterPro" id="IPR022701">
    <property type="entry name" value="QTMAN_N"/>
</dbReference>
<name>A0ABD2P049_9CUCU</name>
<evidence type="ECO:0000313" key="10">
    <source>
        <dbReference type="Proteomes" id="UP001516400"/>
    </source>
</evidence>
<evidence type="ECO:0000256" key="3">
    <source>
        <dbReference type="ARBA" id="ARBA00022679"/>
    </source>
</evidence>
<keyword evidence="10" id="KW-1185">Reference proteome</keyword>
<evidence type="ECO:0000256" key="6">
    <source>
        <dbReference type="ARBA" id="ARBA00048439"/>
    </source>
</evidence>
<evidence type="ECO:0000259" key="7">
    <source>
        <dbReference type="Pfam" id="PF00534"/>
    </source>
</evidence>
<dbReference type="Gene3D" id="3.40.50.2000">
    <property type="entry name" value="Glycogen Phosphorylase B"/>
    <property type="match status" value="1"/>
</dbReference>
<comment type="caution">
    <text evidence="9">The sequence shown here is derived from an EMBL/GenBank/DDBJ whole genome shotgun (WGS) entry which is preliminary data.</text>
</comment>